<proteinExistence type="predicted"/>
<accession>A0A1Q2D781</accession>
<evidence type="ECO:0000313" key="2">
    <source>
        <dbReference type="Proteomes" id="UP000188246"/>
    </source>
</evidence>
<dbReference type="KEGG" id="vpi:BW732_08020"/>
<dbReference type="STRING" id="633807.BW732_08020"/>
<dbReference type="PANTHER" id="PTHR40044:SF1">
    <property type="entry name" value="INTEGRAL MEMBRANE PROTEIN"/>
    <property type="match status" value="1"/>
</dbReference>
<sequence>MEKSYTQSKTRLLVINGLIAALYIILTVAVAPVSQGPVQFRVSESLNHLVVFNKKLLWGVVAGVVLFNLLFSEGGILDVIFGGGQTLIALLITAYSAKWIKDEKKRMVVNIIVFTLSMVLIAIMICLISNEAIGSPVFWTIYGSLMLSEAIVMTISAPIMFLINKIIHFERY</sequence>
<protein>
    <submittedName>
        <fullName evidence="1">Uncharacterized protein</fullName>
    </submittedName>
</protein>
<keyword evidence="2" id="KW-1185">Reference proteome</keyword>
<gene>
    <name evidence="1" type="ORF">BW732_08020</name>
</gene>
<dbReference type="PANTHER" id="PTHR40044">
    <property type="entry name" value="INTEGRAL MEMBRANE PROTEIN-RELATED"/>
    <property type="match status" value="1"/>
</dbReference>
<dbReference type="Gene3D" id="1.10.1760.20">
    <property type="match status" value="1"/>
</dbReference>
<dbReference type="PIRSF" id="PIRSF031501">
    <property type="entry name" value="QueT"/>
    <property type="match status" value="1"/>
</dbReference>
<organism evidence="1 2">
    <name type="scientific">Vagococcus penaei</name>
    <dbReference type="NCBI Taxonomy" id="633807"/>
    <lineage>
        <taxon>Bacteria</taxon>
        <taxon>Bacillati</taxon>
        <taxon>Bacillota</taxon>
        <taxon>Bacilli</taxon>
        <taxon>Lactobacillales</taxon>
        <taxon>Enterococcaceae</taxon>
        <taxon>Vagococcus</taxon>
    </lineage>
</organism>
<dbReference type="Pfam" id="PF06177">
    <property type="entry name" value="QueT"/>
    <property type="match status" value="1"/>
</dbReference>
<evidence type="ECO:0000313" key="1">
    <source>
        <dbReference type="EMBL" id="AQP54171.1"/>
    </source>
</evidence>
<name>A0A1Q2D781_9ENTE</name>
<dbReference type="EMBL" id="CP019609">
    <property type="protein sequence ID" value="AQP54171.1"/>
    <property type="molecule type" value="Genomic_DNA"/>
</dbReference>
<dbReference type="InterPro" id="IPR010387">
    <property type="entry name" value="QueT"/>
</dbReference>
<dbReference type="AlphaFoldDB" id="A0A1Q2D781"/>
<dbReference type="OrthoDB" id="1706970at2"/>
<dbReference type="RefSeq" id="WP_077276246.1">
    <property type="nucleotide sequence ID" value="NZ_CP019609.1"/>
</dbReference>
<dbReference type="Proteomes" id="UP000188246">
    <property type="component" value="Chromosome"/>
</dbReference>
<reference evidence="1 2" key="1">
    <citation type="journal article" date="2010" name="Int. J. Syst. Evol. Microbiol.">
        <title>Vagococcus penaei sp. nov., isolated from spoilage microbiota of cooked shrimp (Penaeus vannamei).</title>
        <authorList>
            <person name="Jaffres E."/>
            <person name="Prevost H."/>
            <person name="Rossero A."/>
            <person name="Joffraud J.J."/>
            <person name="Dousset X."/>
        </authorList>
    </citation>
    <scope>NUCLEOTIDE SEQUENCE [LARGE SCALE GENOMIC DNA]</scope>
    <source>
        <strain evidence="1 2">CD276</strain>
    </source>
</reference>